<comment type="caution">
    <text evidence="3">The sequence shown here is derived from an EMBL/GenBank/DDBJ whole genome shotgun (WGS) entry which is preliminary data.</text>
</comment>
<keyword evidence="2" id="KW-0472">Membrane</keyword>
<protein>
    <submittedName>
        <fullName evidence="3">Sortase A</fullName>
        <ecNumber evidence="3">3.4.22.70</ecNumber>
    </submittedName>
</protein>
<dbReference type="NCBIfam" id="TIGR01076">
    <property type="entry name" value="sortase_fam"/>
    <property type="match status" value="1"/>
</dbReference>
<keyword evidence="2" id="KW-1133">Transmembrane helix</keyword>
<dbReference type="Gene3D" id="2.40.260.10">
    <property type="entry name" value="Sortase"/>
    <property type="match status" value="1"/>
</dbReference>
<dbReference type="InterPro" id="IPR005754">
    <property type="entry name" value="Sortase"/>
</dbReference>
<name>A0ABS2RL38_9ACTN</name>
<gene>
    <name evidence="3" type="ORF">JOE57_002208</name>
</gene>
<keyword evidence="1 3" id="KW-0378">Hydrolase</keyword>
<dbReference type="RefSeq" id="WP_204917943.1">
    <property type="nucleotide sequence ID" value="NZ_BAAAQP010000001.1"/>
</dbReference>
<dbReference type="SUPFAM" id="SSF63817">
    <property type="entry name" value="Sortase"/>
    <property type="match status" value="1"/>
</dbReference>
<reference evidence="3 4" key="1">
    <citation type="submission" date="2021-01" db="EMBL/GenBank/DDBJ databases">
        <title>Sequencing the genomes of 1000 actinobacteria strains.</title>
        <authorList>
            <person name="Klenk H.-P."/>
        </authorList>
    </citation>
    <scope>NUCLEOTIDE SEQUENCE [LARGE SCALE GENOMIC DNA]</scope>
    <source>
        <strain evidence="3 4">DSM 18662</strain>
    </source>
</reference>
<dbReference type="NCBIfam" id="NF033747">
    <property type="entry name" value="class_E_sortase"/>
    <property type="match status" value="1"/>
</dbReference>
<keyword evidence="4" id="KW-1185">Reference proteome</keyword>
<proteinExistence type="predicted"/>
<evidence type="ECO:0000313" key="4">
    <source>
        <dbReference type="Proteomes" id="UP000704762"/>
    </source>
</evidence>
<feature type="transmembrane region" description="Helical" evidence="2">
    <location>
        <begin position="12"/>
        <end position="32"/>
    </location>
</feature>
<dbReference type="InterPro" id="IPR023365">
    <property type="entry name" value="Sortase_dom-sf"/>
</dbReference>
<accession>A0ABS2RL38</accession>
<organism evidence="3 4">
    <name type="scientific">Microlunatus panaciterrae</name>
    <dbReference type="NCBI Taxonomy" id="400768"/>
    <lineage>
        <taxon>Bacteria</taxon>
        <taxon>Bacillati</taxon>
        <taxon>Actinomycetota</taxon>
        <taxon>Actinomycetes</taxon>
        <taxon>Propionibacteriales</taxon>
        <taxon>Propionibacteriaceae</taxon>
        <taxon>Microlunatus</taxon>
    </lineage>
</organism>
<dbReference type="InterPro" id="IPR042003">
    <property type="entry name" value="Sortase_E"/>
</dbReference>
<dbReference type="EC" id="3.4.22.70" evidence="3"/>
<dbReference type="InterPro" id="IPR053465">
    <property type="entry name" value="Sortase_Class_E"/>
</dbReference>
<keyword evidence="2" id="KW-0812">Transmembrane</keyword>
<sequence>MNSAHRSRRASPITVAGALLLVLALALLGWIGNEYVGTSVLSHRSFEHEKQQLRAQWQLSAGAQSTPSPAPARPQPDEAFALLRIPRFGSTYEMPILAGTDLDTLAHGVGHYLSSVGPGQVGNFALAGHRVTHGQPFARLLELRKGDHVVVETQDAVYTYVIDVAPKDLTVSASDTWVLDPVPGAPDAEPSQPLITLTTCQDLFRSPDRSVGFGHLASTKNKA</sequence>
<evidence type="ECO:0000256" key="1">
    <source>
        <dbReference type="ARBA" id="ARBA00022801"/>
    </source>
</evidence>
<dbReference type="Proteomes" id="UP000704762">
    <property type="component" value="Unassembled WGS sequence"/>
</dbReference>
<evidence type="ECO:0000313" key="3">
    <source>
        <dbReference type="EMBL" id="MBM7799287.1"/>
    </source>
</evidence>
<dbReference type="CDD" id="cd05830">
    <property type="entry name" value="Sortase_E"/>
    <property type="match status" value="1"/>
</dbReference>
<dbReference type="GO" id="GO:0016787">
    <property type="term" value="F:hydrolase activity"/>
    <property type="evidence" value="ECO:0007669"/>
    <property type="project" value="UniProtKB-KW"/>
</dbReference>
<dbReference type="Pfam" id="PF04203">
    <property type="entry name" value="Sortase"/>
    <property type="match status" value="1"/>
</dbReference>
<dbReference type="EMBL" id="JAFBCF010000001">
    <property type="protein sequence ID" value="MBM7799287.1"/>
    <property type="molecule type" value="Genomic_DNA"/>
</dbReference>
<evidence type="ECO:0000256" key="2">
    <source>
        <dbReference type="SAM" id="Phobius"/>
    </source>
</evidence>